<dbReference type="Pfam" id="PF01520">
    <property type="entry name" value="Amidase_3"/>
    <property type="match status" value="1"/>
</dbReference>
<keyword evidence="3" id="KW-0378">Hydrolase</keyword>
<dbReference type="RefSeq" id="WP_284259366.1">
    <property type="nucleotide sequence ID" value="NZ_BSOS01000090.1"/>
</dbReference>
<dbReference type="InterPro" id="IPR006311">
    <property type="entry name" value="TAT_signal"/>
</dbReference>
<dbReference type="CDD" id="cd02696">
    <property type="entry name" value="MurNAc-LAA"/>
    <property type="match status" value="1"/>
</dbReference>
<dbReference type="PANTHER" id="PTHR30404:SF0">
    <property type="entry name" value="N-ACETYLMURAMOYL-L-ALANINE AMIDASE AMIC"/>
    <property type="match status" value="1"/>
</dbReference>
<dbReference type="SUPFAM" id="SSF53187">
    <property type="entry name" value="Zn-dependent exopeptidases"/>
    <property type="match status" value="1"/>
</dbReference>
<proteinExistence type="predicted"/>
<dbReference type="Gene3D" id="3.40.630.40">
    <property type="entry name" value="Zn-dependent exopeptidases"/>
    <property type="match status" value="1"/>
</dbReference>
<dbReference type="PROSITE" id="PS51318">
    <property type="entry name" value="TAT"/>
    <property type="match status" value="1"/>
</dbReference>
<evidence type="ECO:0000313" key="6">
    <source>
        <dbReference type="EMBL" id="GLR68522.1"/>
    </source>
</evidence>
<keyword evidence="7" id="KW-1185">Reference proteome</keyword>
<dbReference type="InterPro" id="IPR002508">
    <property type="entry name" value="MurNAc-LAA_cat"/>
</dbReference>
<organism evidence="6 7">
    <name type="scientific">Acidocella aquatica</name>
    <dbReference type="NCBI Taxonomy" id="1922313"/>
    <lineage>
        <taxon>Bacteria</taxon>
        <taxon>Pseudomonadati</taxon>
        <taxon>Pseudomonadota</taxon>
        <taxon>Alphaproteobacteria</taxon>
        <taxon>Acetobacterales</taxon>
        <taxon>Acidocellaceae</taxon>
        <taxon>Acidocella</taxon>
    </lineage>
</organism>
<dbReference type="InterPro" id="IPR050695">
    <property type="entry name" value="N-acetylmuramoyl_amidase_3"/>
</dbReference>
<feature type="domain" description="MurNAc-LAA" evidence="5">
    <location>
        <begin position="102"/>
        <end position="255"/>
    </location>
</feature>
<evidence type="ECO:0000256" key="2">
    <source>
        <dbReference type="ARBA" id="ARBA00011901"/>
    </source>
</evidence>
<dbReference type="SMART" id="SM00646">
    <property type="entry name" value="Ami_3"/>
    <property type="match status" value="1"/>
</dbReference>
<dbReference type="EC" id="3.5.1.28" evidence="2"/>
<dbReference type="Proteomes" id="UP001156641">
    <property type="component" value="Unassembled WGS sequence"/>
</dbReference>
<evidence type="ECO:0000259" key="5">
    <source>
        <dbReference type="SMART" id="SM00646"/>
    </source>
</evidence>
<accession>A0ABQ6A9U7</accession>
<keyword evidence="4" id="KW-0732">Signal</keyword>
<dbReference type="PANTHER" id="PTHR30404">
    <property type="entry name" value="N-ACETYLMURAMOYL-L-ALANINE AMIDASE"/>
    <property type="match status" value="1"/>
</dbReference>
<evidence type="ECO:0000313" key="7">
    <source>
        <dbReference type="Proteomes" id="UP001156641"/>
    </source>
</evidence>
<evidence type="ECO:0000256" key="1">
    <source>
        <dbReference type="ARBA" id="ARBA00001561"/>
    </source>
</evidence>
<name>A0ABQ6A9U7_9PROT</name>
<evidence type="ECO:0000256" key="4">
    <source>
        <dbReference type="SAM" id="SignalP"/>
    </source>
</evidence>
<gene>
    <name evidence="6" type="ORF">GCM10010909_32030</name>
</gene>
<sequence>MCVNCLSRRRFAQITLGLAAAGLTGAAPARAKTRMPPSLPLVMLDPGHGGHDPGAIAPDGMFEKHITLATGLTLRQSLLATRRYRVRMTRMRDVFIPLETRVADAVAAKADLFLSLHCDHLPDSALRGASIFTLSNTASDKLAASIADDENNAGAARAPMTGVSPQVAGILASLETRATKLGSATLAQDLKNSFKGMIPLLPDPRRSANFAVLRDPSTPSTLLEMGCLTNPLDEARLRNPRQRAVLTKQITAAIDLYFEHFAGGRMAG</sequence>
<dbReference type="EMBL" id="BSOS01000090">
    <property type="protein sequence ID" value="GLR68522.1"/>
    <property type="molecule type" value="Genomic_DNA"/>
</dbReference>
<comment type="catalytic activity">
    <reaction evidence="1">
        <text>Hydrolyzes the link between N-acetylmuramoyl residues and L-amino acid residues in certain cell-wall glycopeptides.</text>
        <dbReference type="EC" id="3.5.1.28"/>
    </reaction>
</comment>
<reference evidence="7" key="1">
    <citation type="journal article" date="2019" name="Int. J. Syst. Evol. Microbiol.">
        <title>The Global Catalogue of Microorganisms (GCM) 10K type strain sequencing project: providing services to taxonomists for standard genome sequencing and annotation.</title>
        <authorList>
            <consortium name="The Broad Institute Genomics Platform"/>
            <consortium name="The Broad Institute Genome Sequencing Center for Infectious Disease"/>
            <person name="Wu L."/>
            <person name="Ma J."/>
        </authorList>
    </citation>
    <scope>NUCLEOTIDE SEQUENCE [LARGE SCALE GENOMIC DNA]</scope>
    <source>
        <strain evidence="7">NBRC 112502</strain>
    </source>
</reference>
<feature type="signal peptide" evidence="4">
    <location>
        <begin position="1"/>
        <end position="31"/>
    </location>
</feature>
<comment type="caution">
    <text evidence="6">The sequence shown here is derived from an EMBL/GenBank/DDBJ whole genome shotgun (WGS) entry which is preliminary data.</text>
</comment>
<evidence type="ECO:0000256" key="3">
    <source>
        <dbReference type="ARBA" id="ARBA00022801"/>
    </source>
</evidence>
<feature type="chain" id="PRO_5045830531" description="N-acetylmuramoyl-L-alanine amidase" evidence="4">
    <location>
        <begin position="32"/>
        <end position="268"/>
    </location>
</feature>
<protein>
    <recommendedName>
        <fullName evidence="2">N-acetylmuramoyl-L-alanine amidase</fullName>
        <ecNumber evidence="2">3.5.1.28</ecNumber>
    </recommendedName>
</protein>